<protein>
    <recommendedName>
        <fullName evidence="4">Endo-1,3(4)-beta-glucanase</fullName>
    </recommendedName>
</protein>
<evidence type="ECO:0000256" key="1">
    <source>
        <dbReference type="SAM" id="MobiDB-lite"/>
    </source>
</evidence>
<dbReference type="EMBL" id="JAPQKS010000007">
    <property type="protein sequence ID" value="KAJ5220191.1"/>
    <property type="molecule type" value="Genomic_DNA"/>
</dbReference>
<gene>
    <name evidence="2" type="ORF">N7468_009395</name>
</gene>
<organism evidence="2 3">
    <name type="scientific">Penicillium chermesinum</name>
    <dbReference type="NCBI Taxonomy" id="63820"/>
    <lineage>
        <taxon>Eukaryota</taxon>
        <taxon>Fungi</taxon>
        <taxon>Dikarya</taxon>
        <taxon>Ascomycota</taxon>
        <taxon>Pezizomycotina</taxon>
        <taxon>Eurotiomycetes</taxon>
        <taxon>Eurotiomycetidae</taxon>
        <taxon>Eurotiales</taxon>
        <taxon>Aspergillaceae</taxon>
        <taxon>Penicillium</taxon>
    </lineage>
</organism>
<dbReference type="OrthoDB" id="4525958at2759"/>
<evidence type="ECO:0008006" key="4">
    <source>
        <dbReference type="Google" id="ProtNLM"/>
    </source>
</evidence>
<reference evidence="2" key="2">
    <citation type="journal article" date="2023" name="IMA Fungus">
        <title>Comparative genomic study of the Penicillium genus elucidates a diverse pangenome and 15 lateral gene transfer events.</title>
        <authorList>
            <person name="Petersen C."/>
            <person name="Sorensen T."/>
            <person name="Nielsen M.R."/>
            <person name="Sondergaard T.E."/>
            <person name="Sorensen J.L."/>
            <person name="Fitzpatrick D.A."/>
            <person name="Frisvad J.C."/>
            <person name="Nielsen K.L."/>
        </authorList>
    </citation>
    <scope>NUCLEOTIDE SEQUENCE</scope>
    <source>
        <strain evidence="2">IBT 19713</strain>
    </source>
</reference>
<accession>A0A9W9TEX9</accession>
<feature type="compositionally biased region" description="Polar residues" evidence="1">
    <location>
        <begin position="18"/>
        <end position="28"/>
    </location>
</feature>
<dbReference type="Proteomes" id="UP001150941">
    <property type="component" value="Unassembled WGS sequence"/>
</dbReference>
<comment type="caution">
    <text evidence="2">The sequence shown here is derived from an EMBL/GenBank/DDBJ whole genome shotgun (WGS) entry which is preliminary data.</text>
</comment>
<evidence type="ECO:0000313" key="2">
    <source>
        <dbReference type="EMBL" id="KAJ5220191.1"/>
    </source>
</evidence>
<name>A0A9W9TEX9_9EURO</name>
<evidence type="ECO:0000313" key="3">
    <source>
        <dbReference type="Proteomes" id="UP001150941"/>
    </source>
</evidence>
<reference evidence="2" key="1">
    <citation type="submission" date="2022-11" db="EMBL/GenBank/DDBJ databases">
        <authorList>
            <person name="Petersen C."/>
        </authorList>
    </citation>
    <scope>NUCLEOTIDE SEQUENCE</scope>
    <source>
        <strain evidence="2">IBT 19713</strain>
    </source>
</reference>
<sequence length="139" mass="15385">MTTPHHHHVNDYEPGTAYDTTGTNYDSSGTTYDLTATYGTAGGAAASATDYGTDATGVSYEALDENGYGSTAYDPSTGAYDQHFDYDTGTSRRHHRERVNSQGTYRHRDVDHRDDGTTRVHREYANPNTGTAYHRDYET</sequence>
<dbReference type="GeneID" id="83205994"/>
<dbReference type="AlphaFoldDB" id="A0A9W9TEX9"/>
<feature type="compositionally biased region" description="Basic and acidic residues" evidence="1">
    <location>
        <begin position="106"/>
        <end position="124"/>
    </location>
</feature>
<feature type="region of interest" description="Disordered" evidence="1">
    <location>
        <begin position="71"/>
        <end position="139"/>
    </location>
</feature>
<keyword evidence="3" id="KW-1185">Reference proteome</keyword>
<dbReference type="RefSeq" id="XP_058327021.1">
    <property type="nucleotide sequence ID" value="XM_058478691.1"/>
</dbReference>
<proteinExistence type="predicted"/>
<feature type="region of interest" description="Disordered" evidence="1">
    <location>
        <begin position="1"/>
        <end position="29"/>
    </location>
</feature>